<protein>
    <submittedName>
        <fullName evidence="1">Uncharacterized protein</fullName>
    </submittedName>
</protein>
<gene>
    <name evidence="1" type="ORF">J7E47_09410</name>
</gene>
<dbReference type="AlphaFoldDB" id="A0A944DI45"/>
<evidence type="ECO:0000313" key="1">
    <source>
        <dbReference type="EMBL" id="MBT2328934.1"/>
    </source>
</evidence>
<accession>A0A944DI45</accession>
<name>A0A944DI45_PSEFL</name>
<dbReference type="RefSeq" id="WP_214917737.1">
    <property type="nucleotide sequence ID" value="NZ_JAGGNX010000022.1"/>
</dbReference>
<reference evidence="1" key="1">
    <citation type="submission" date="2021-03" db="EMBL/GenBank/DDBJ databases">
        <title>Genomic analysis provides insights into the functional capacity of soil bacteria communities inhabiting an altitudinal gradient in the Atacama Desert.</title>
        <authorList>
            <person name="Gonzalez M."/>
            <person name="Maldonado J."/>
            <person name="Maza F."/>
            <person name="Hodar C."/>
            <person name="Cortes M."/>
            <person name="Palma R."/>
            <person name="Andreani C."/>
            <person name="Gaete A."/>
            <person name="Vasquez-Dean J."/>
            <person name="Acuna V."/>
            <person name="Aguado M."/>
            <person name="Mandakovic D."/>
            <person name="Latorre M."/>
            <person name="Orellana A."/>
            <person name="Gutierrez R."/>
            <person name="Montecino M."/>
            <person name="Allende M."/>
            <person name="Maass A."/>
            <person name="Cambiazo V."/>
        </authorList>
    </citation>
    <scope>NUCLEOTIDE SEQUENCE</scope>
    <source>
        <strain evidence="1">ISL-25</strain>
    </source>
</reference>
<dbReference type="EMBL" id="JAGGOB010000020">
    <property type="protein sequence ID" value="MBT2328934.1"/>
    <property type="molecule type" value="Genomic_DNA"/>
</dbReference>
<sequence>MKLAFVRLKWQRLGYCQVAKAMYSSILRQNFIIAKSPMNTEFDVFSGNASNRGSANHLEVRW</sequence>
<comment type="caution">
    <text evidence="1">The sequence shown here is derived from an EMBL/GenBank/DDBJ whole genome shotgun (WGS) entry which is preliminary data.</text>
</comment>
<evidence type="ECO:0000313" key="2">
    <source>
        <dbReference type="Proteomes" id="UP000692896"/>
    </source>
</evidence>
<dbReference type="Proteomes" id="UP000692896">
    <property type="component" value="Unassembled WGS sequence"/>
</dbReference>
<organism evidence="1 2">
    <name type="scientific">Pseudomonas fluorescens</name>
    <dbReference type="NCBI Taxonomy" id="294"/>
    <lineage>
        <taxon>Bacteria</taxon>
        <taxon>Pseudomonadati</taxon>
        <taxon>Pseudomonadota</taxon>
        <taxon>Gammaproteobacteria</taxon>
        <taxon>Pseudomonadales</taxon>
        <taxon>Pseudomonadaceae</taxon>
        <taxon>Pseudomonas</taxon>
    </lineage>
</organism>
<proteinExistence type="predicted"/>